<sequence>MIRSNVPILDLKNVSKIYGSGHTQVRAVDDVSLRVDEGEIVLVMGPSGSGKTTLIMMAGALLRPTNGSIHINSNEITKLSESKLPAIRLSELGFIFQSFNLISALNAEENVAVPLIINGINKKEAIDKARQSLDKLGLSERLKNLPRDLSGGEKQRVSIARALVNNPKIIFADEPTANLDSKTGHEVMDLLCSTACKEKRGLVIVTHDQRLEDIADRVITIEDGKITKEKNGGHAKTCKHK</sequence>
<reference evidence="5 6" key="1">
    <citation type="journal article" date="2016" name="Nat. Commun.">
        <title>Thousands of microbial genomes shed light on interconnected biogeochemical processes in an aquifer system.</title>
        <authorList>
            <person name="Anantharaman K."/>
            <person name="Brown C.T."/>
            <person name="Hug L.A."/>
            <person name="Sharon I."/>
            <person name="Castelle C.J."/>
            <person name="Probst A.J."/>
            <person name="Thomas B.C."/>
            <person name="Singh A."/>
            <person name="Wilkins M.J."/>
            <person name="Karaoz U."/>
            <person name="Brodie E.L."/>
            <person name="Williams K.H."/>
            <person name="Hubbard S.S."/>
            <person name="Banfield J.F."/>
        </authorList>
    </citation>
    <scope>NUCLEOTIDE SEQUENCE [LARGE SCALE GENOMIC DNA]</scope>
</reference>
<dbReference type="PANTHER" id="PTHR24220:SF692">
    <property type="entry name" value="ABC TRANSPORTER DOMAIN-CONTAINING PROTEIN"/>
    <property type="match status" value="1"/>
</dbReference>
<dbReference type="InterPro" id="IPR017911">
    <property type="entry name" value="MacB-like_ATP-bd"/>
</dbReference>
<comment type="caution">
    <text evidence="5">The sequence shown here is derived from an EMBL/GenBank/DDBJ whole genome shotgun (WGS) entry which is preliminary data.</text>
</comment>
<keyword evidence="1" id="KW-0813">Transport</keyword>
<dbReference type="InterPro" id="IPR003593">
    <property type="entry name" value="AAA+_ATPase"/>
</dbReference>
<evidence type="ECO:0000256" key="1">
    <source>
        <dbReference type="ARBA" id="ARBA00022448"/>
    </source>
</evidence>
<dbReference type="GO" id="GO:0005886">
    <property type="term" value="C:plasma membrane"/>
    <property type="evidence" value="ECO:0007669"/>
    <property type="project" value="TreeGrafter"/>
</dbReference>
<evidence type="ECO:0000259" key="4">
    <source>
        <dbReference type="PROSITE" id="PS50893"/>
    </source>
</evidence>
<dbReference type="CDD" id="cd03255">
    <property type="entry name" value="ABC_MJ0796_LolCDE_FtsE"/>
    <property type="match status" value="1"/>
</dbReference>
<accession>A0A1F5EH14</accession>
<dbReference type="SUPFAM" id="SSF52540">
    <property type="entry name" value="P-loop containing nucleoside triphosphate hydrolases"/>
    <property type="match status" value="1"/>
</dbReference>
<dbReference type="STRING" id="1797469.A3F08_02150"/>
<dbReference type="GO" id="GO:0098796">
    <property type="term" value="C:membrane protein complex"/>
    <property type="evidence" value="ECO:0007669"/>
    <property type="project" value="UniProtKB-ARBA"/>
</dbReference>
<evidence type="ECO:0000313" key="6">
    <source>
        <dbReference type="Proteomes" id="UP000176451"/>
    </source>
</evidence>
<name>A0A1F5EH14_9BACT</name>
<evidence type="ECO:0000256" key="3">
    <source>
        <dbReference type="ARBA" id="ARBA00022840"/>
    </source>
</evidence>
<dbReference type="Gene3D" id="3.40.50.300">
    <property type="entry name" value="P-loop containing nucleotide triphosphate hydrolases"/>
    <property type="match status" value="1"/>
</dbReference>
<protein>
    <recommendedName>
        <fullName evidence="4">ABC transporter domain-containing protein</fullName>
    </recommendedName>
</protein>
<dbReference type="FunFam" id="3.40.50.300:FF:000032">
    <property type="entry name" value="Export ABC transporter ATP-binding protein"/>
    <property type="match status" value="1"/>
</dbReference>
<gene>
    <name evidence="5" type="ORF">A3F08_02150</name>
</gene>
<organism evidence="5 6">
    <name type="scientific">Candidatus Berkelbacteria bacterium RIFCSPHIGHO2_12_FULL_36_9</name>
    <dbReference type="NCBI Taxonomy" id="1797469"/>
    <lineage>
        <taxon>Bacteria</taxon>
        <taxon>Candidatus Berkelbacteria</taxon>
    </lineage>
</organism>
<proteinExistence type="predicted"/>
<dbReference type="PROSITE" id="PS50893">
    <property type="entry name" value="ABC_TRANSPORTER_2"/>
    <property type="match status" value="1"/>
</dbReference>
<dbReference type="GO" id="GO:0022857">
    <property type="term" value="F:transmembrane transporter activity"/>
    <property type="evidence" value="ECO:0007669"/>
    <property type="project" value="TreeGrafter"/>
</dbReference>
<dbReference type="Proteomes" id="UP000176451">
    <property type="component" value="Unassembled WGS sequence"/>
</dbReference>
<dbReference type="InterPro" id="IPR017871">
    <property type="entry name" value="ABC_transporter-like_CS"/>
</dbReference>
<dbReference type="InterPro" id="IPR027417">
    <property type="entry name" value="P-loop_NTPase"/>
</dbReference>
<dbReference type="Pfam" id="PF00005">
    <property type="entry name" value="ABC_tran"/>
    <property type="match status" value="1"/>
</dbReference>
<dbReference type="AlphaFoldDB" id="A0A1F5EH14"/>
<dbReference type="PROSITE" id="PS00211">
    <property type="entry name" value="ABC_TRANSPORTER_1"/>
    <property type="match status" value="1"/>
</dbReference>
<dbReference type="SMART" id="SM00382">
    <property type="entry name" value="AAA"/>
    <property type="match status" value="1"/>
</dbReference>
<dbReference type="EMBL" id="MEZV01000027">
    <property type="protein sequence ID" value="OGD66719.1"/>
    <property type="molecule type" value="Genomic_DNA"/>
</dbReference>
<dbReference type="InterPro" id="IPR015854">
    <property type="entry name" value="ABC_transpr_LolD-like"/>
</dbReference>
<dbReference type="PANTHER" id="PTHR24220">
    <property type="entry name" value="IMPORT ATP-BINDING PROTEIN"/>
    <property type="match status" value="1"/>
</dbReference>
<keyword evidence="2" id="KW-0547">Nucleotide-binding</keyword>
<feature type="domain" description="ABC transporter" evidence="4">
    <location>
        <begin position="9"/>
        <end position="241"/>
    </location>
</feature>
<evidence type="ECO:0000313" key="5">
    <source>
        <dbReference type="EMBL" id="OGD66719.1"/>
    </source>
</evidence>
<dbReference type="InterPro" id="IPR003439">
    <property type="entry name" value="ABC_transporter-like_ATP-bd"/>
</dbReference>
<keyword evidence="3" id="KW-0067">ATP-binding</keyword>
<dbReference type="GO" id="GO:0016887">
    <property type="term" value="F:ATP hydrolysis activity"/>
    <property type="evidence" value="ECO:0007669"/>
    <property type="project" value="InterPro"/>
</dbReference>
<dbReference type="GO" id="GO:0005524">
    <property type="term" value="F:ATP binding"/>
    <property type="evidence" value="ECO:0007669"/>
    <property type="project" value="UniProtKB-KW"/>
</dbReference>
<evidence type="ECO:0000256" key="2">
    <source>
        <dbReference type="ARBA" id="ARBA00022741"/>
    </source>
</evidence>